<feature type="compositionally biased region" description="Low complexity" evidence="5">
    <location>
        <begin position="36"/>
        <end position="63"/>
    </location>
</feature>
<evidence type="ECO:0000259" key="6">
    <source>
        <dbReference type="PROSITE" id="PS50178"/>
    </source>
</evidence>
<evidence type="ECO:0000256" key="2">
    <source>
        <dbReference type="ARBA" id="ARBA00022771"/>
    </source>
</evidence>
<dbReference type="Proteomes" id="UP000194127">
    <property type="component" value="Unassembled WGS sequence"/>
</dbReference>
<organism evidence="7 8">
    <name type="scientific">Postia placenta MAD-698-R-SB12</name>
    <dbReference type="NCBI Taxonomy" id="670580"/>
    <lineage>
        <taxon>Eukaryota</taxon>
        <taxon>Fungi</taxon>
        <taxon>Dikarya</taxon>
        <taxon>Basidiomycota</taxon>
        <taxon>Agaricomycotina</taxon>
        <taxon>Agaricomycetes</taxon>
        <taxon>Polyporales</taxon>
        <taxon>Adustoporiaceae</taxon>
        <taxon>Rhodonia</taxon>
    </lineage>
</organism>
<sequence length="350" mass="38899">MNINMNFAATLTSRLASRSFSSRMSERKAESASIASSQASCTSGSSSSEGSSLSRSLDSPCTSEPGELRSNEHLAVLLHRSFWKPDREARYCDIFMCQKKFTMWERKHHCRKCGGIVCGDCSARMTKLLDTTNLEFSYPPRHTPIDTFDSPTSPVLEYRVCDHCWDQIHGVRSPRSPISRASTPIALLQEALKGLDSPRSSASSSLPTPLDASPILRPSLHRARTASPRTPSSPLRSPVQSPHSLTNSVHVADNELKEDLGELEAYPLRHASAICKATGGGRWEPKPRINLIGYRLPGQKAQYEIDLEREEEERKRRKQNPVIIDGDFQLRVPCEIEPRSPAGPITLSTF</sequence>
<dbReference type="InterPro" id="IPR011011">
    <property type="entry name" value="Znf_FYVE_PHD"/>
</dbReference>
<proteinExistence type="predicted"/>
<protein>
    <recommendedName>
        <fullName evidence="6">FYVE-type domain-containing protein</fullName>
    </recommendedName>
</protein>
<reference evidence="7 8" key="1">
    <citation type="submission" date="2017-04" db="EMBL/GenBank/DDBJ databases">
        <title>Genome Sequence of the Model Brown-Rot Fungus Postia placenta SB12.</title>
        <authorList>
            <consortium name="DOE Joint Genome Institute"/>
            <person name="Gaskell J."/>
            <person name="Kersten P."/>
            <person name="Larrondo L.F."/>
            <person name="Canessa P."/>
            <person name="Martinez D."/>
            <person name="Hibbett D."/>
            <person name="Schmoll M."/>
            <person name="Kubicek C.P."/>
            <person name="Martinez A.T."/>
            <person name="Yadav J."/>
            <person name="Master E."/>
            <person name="Magnuson J.K."/>
            <person name="James T."/>
            <person name="Yaver D."/>
            <person name="Berka R."/>
            <person name="Labutti K."/>
            <person name="Lipzen A."/>
            <person name="Aerts A."/>
            <person name="Barry K."/>
            <person name="Henrissat B."/>
            <person name="Blanchette R."/>
            <person name="Grigoriev I."/>
            <person name="Cullen D."/>
        </authorList>
    </citation>
    <scope>NUCLEOTIDE SEQUENCE [LARGE SCALE GENOMIC DNA]</scope>
    <source>
        <strain evidence="7 8">MAD-698-R-SB12</strain>
    </source>
</reference>
<dbReference type="OrthoDB" id="660555at2759"/>
<dbReference type="GeneID" id="36327488"/>
<keyword evidence="2 4" id="KW-0863">Zinc-finger</keyword>
<feature type="region of interest" description="Disordered" evidence="5">
    <location>
        <begin position="36"/>
        <end position="65"/>
    </location>
</feature>
<feature type="domain" description="FYVE-type" evidence="6">
    <location>
        <begin position="97"/>
        <end position="169"/>
    </location>
</feature>
<dbReference type="GO" id="GO:0008270">
    <property type="term" value="F:zinc ion binding"/>
    <property type="evidence" value="ECO:0007669"/>
    <property type="project" value="UniProtKB-KW"/>
</dbReference>
<gene>
    <name evidence="7" type="ORF">POSPLADRAFT_1072693</name>
</gene>
<evidence type="ECO:0000256" key="5">
    <source>
        <dbReference type="SAM" id="MobiDB-lite"/>
    </source>
</evidence>
<name>A0A1X6NHK2_9APHY</name>
<dbReference type="Pfam" id="PF01363">
    <property type="entry name" value="FYVE"/>
    <property type="match status" value="1"/>
</dbReference>
<feature type="compositionally biased region" description="Low complexity" evidence="5">
    <location>
        <begin position="225"/>
        <end position="238"/>
    </location>
</feature>
<dbReference type="STRING" id="670580.A0A1X6NHK2"/>
<accession>A0A1X6NHK2</accession>
<dbReference type="AlphaFoldDB" id="A0A1X6NHK2"/>
<keyword evidence="8" id="KW-1185">Reference proteome</keyword>
<evidence type="ECO:0000313" key="7">
    <source>
        <dbReference type="EMBL" id="OSX68079.1"/>
    </source>
</evidence>
<dbReference type="PROSITE" id="PS50178">
    <property type="entry name" value="ZF_FYVE"/>
    <property type="match status" value="1"/>
</dbReference>
<feature type="region of interest" description="Disordered" evidence="5">
    <location>
        <begin position="196"/>
        <end position="247"/>
    </location>
</feature>
<dbReference type="PANTHER" id="PTHR23164:SF30">
    <property type="entry name" value="EARLY ENDOSOME ANTIGEN 1"/>
    <property type="match status" value="1"/>
</dbReference>
<dbReference type="InterPro" id="IPR017455">
    <property type="entry name" value="Znf_FYVE-rel"/>
</dbReference>
<dbReference type="RefSeq" id="XP_024344873.1">
    <property type="nucleotide sequence ID" value="XM_024482539.1"/>
</dbReference>
<dbReference type="Gene3D" id="3.30.40.10">
    <property type="entry name" value="Zinc/RING finger domain, C3HC4 (zinc finger)"/>
    <property type="match status" value="1"/>
</dbReference>
<keyword evidence="1" id="KW-0479">Metal-binding</keyword>
<dbReference type="PANTHER" id="PTHR23164">
    <property type="entry name" value="EARLY ENDOSOME ANTIGEN 1"/>
    <property type="match status" value="1"/>
</dbReference>
<evidence type="ECO:0000256" key="3">
    <source>
        <dbReference type="ARBA" id="ARBA00022833"/>
    </source>
</evidence>
<keyword evidence="3" id="KW-0862">Zinc</keyword>
<feature type="compositionally biased region" description="Low complexity" evidence="5">
    <location>
        <begin position="196"/>
        <end position="214"/>
    </location>
</feature>
<evidence type="ECO:0000256" key="1">
    <source>
        <dbReference type="ARBA" id="ARBA00022723"/>
    </source>
</evidence>
<dbReference type="SUPFAM" id="SSF57903">
    <property type="entry name" value="FYVE/PHD zinc finger"/>
    <property type="match status" value="1"/>
</dbReference>
<evidence type="ECO:0000256" key="4">
    <source>
        <dbReference type="PROSITE-ProRule" id="PRU00091"/>
    </source>
</evidence>
<dbReference type="InterPro" id="IPR000306">
    <property type="entry name" value="Znf_FYVE"/>
</dbReference>
<dbReference type="EMBL" id="KZ110591">
    <property type="protein sequence ID" value="OSX68079.1"/>
    <property type="molecule type" value="Genomic_DNA"/>
</dbReference>
<dbReference type="InterPro" id="IPR013083">
    <property type="entry name" value="Znf_RING/FYVE/PHD"/>
</dbReference>
<evidence type="ECO:0000313" key="8">
    <source>
        <dbReference type="Proteomes" id="UP000194127"/>
    </source>
</evidence>
<dbReference type="SMART" id="SM00064">
    <property type="entry name" value="FYVE"/>
    <property type="match status" value="1"/>
</dbReference>